<dbReference type="RefSeq" id="WP_336351183.1">
    <property type="nucleotide sequence ID" value="NZ_JAZAQL010000003.1"/>
</dbReference>
<dbReference type="SUPFAM" id="SSF54909">
    <property type="entry name" value="Dimeric alpha+beta barrel"/>
    <property type="match status" value="1"/>
</dbReference>
<comment type="caution">
    <text evidence="2">The sequence shown here is derived from an EMBL/GenBank/DDBJ whole genome shotgun (WGS) entry which is preliminary data.</text>
</comment>
<dbReference type="InterPro" id="IPR011008">
    <property type="entry name" value="Dimeric_a/b-barrel"/>
</dbReference>
<dbReference type="EMBL" id="JBHSXN010000003">
    <property type="protein sequence ID" value="MFC6954228.1"/>
    <property type="molecule type" value="Genomic_DNA"/>
</dbReference>
<evidence type="ECO:0000313" key="3">
    <source>
        <dbReference type="Proteomes" id="UP001596395"/>
    </source>
</evidence>
<dbReference type="Proteomes" id="UP001596395">
    <property type="component" value="Unassembled WGS sequence"/>
</dbReference>
<sequence>MRFDSARGIERRDFVKAAVAIGGTSALAACMDRERGDESTTSTSAGRKSESAEFPQGDPSVVPDGQHRWGDYLVRDAHGNTVLPQHQLLLGLSYESDAEPTAGEREQVAAAFETLDRAFRWGTGTRTGAAINDGLLYTLGYAPRYFERFGAVPDQLDPPEDVLEAVGEDRGKANEHDALLVLTSDFGSILLAAEAALFGETETVNGVRVDATLEGVFERVDRRTGVVGKGLPAEKLDNDDVPDEAPLSMGFKSGFRDSLPPEDRVTLQDGPFAGGTTQAVSRLRIDLDRWYDQSHGDRTAEMFCPAHDPEDVGETGSKLGGDSGITEDDVDAIDEHADEHGTLGHSQKLARVRDDDFETPILRRSEGVATDAVDGTEFNFSSIQGTVADFVETRKAMNVDEYDVDVPAERHGIVDYLETRSRGTYLIPPRDDIALPVHR</sequence>
<keyword evidence="3" id="KW-1185">Reference proteome</keyword>
<dbReference type="PROSITE" id="PS51257">
    <property type="entry name" value="PROKAR_LIPOPROTEIN"/>
    <property type="match status" value="1"/>
</dbReference>
<feature type="region of interest" description="Disordered" evidence="1">
    <location>
        <begin position="31"/>
        <end position="66"/>
    </location>
</feature>
<protein>
    <recommendedName>
        <fullName evidence="4">Deferrochelatase/peroxidase EfeB</fullName>
    </recommendedName>
</protein>
<proteinExistence type="predicted"/>
<accession>A0ABD5VKG6</accession>
<dbReference type="Pfam" id="PF24152">
    <property type="entry name" value="DUF7405"/>
    <property type="match status" value="1"/>
</dbReference>
<gene>
    <name evidence="2" type="ORF">ACFQGB_15300</name>
</gene>
<organism evidence="2 3">
    <name type="scientific">Halorubellus litoreus</name>
    <dbReference type="NCBI Taxonomy" id="755308"/>
    <lineage>
        <taxon>Archaea</taxon>
        <taxon>Methanobacteriati</taxon>
        <taxon>Methanobacteriota</taxon>
        <taxon>Stenosarchaea group</taxon>
        <taxon>Halobacteria</taxon>
        <taxon>Halobacteriales</taxon>
        <taxon>Halorubellaceae</taxon>
        <taxon>Halorubellus</taxon>
    </lineage>
</organism>
<dbReference type="AlphaFoldDB" id="A0ABD5VKG6"/>
<evidence type="ECO:0000256" key="1">
    <source>
        <dbReference type="SAM" id="MobiDB-lite"/>
    </source>
</evidence>
<dbReference type="InterPro" id="IPR055828">
    <property type="entry name" value="DUF7405"/>
</dbReference>
<name>A0ABD5VKG6_9EURY</name>
<evidence type="ECO:0008006" key="4">
    <source>
        <dbReference type="Google" id="ProtNLM"/>
    </source>
</evidence>
<reference evidence="2 3" key="1">
    <citation type="journal article" date="2019" name="Int. J. Syst. Evol. Microbiol.">
        <title>The Global Catalogue of Microorganisms (GCM) 10K type strain sequencing project: providing services to taxonomists for standard genome sequencing and annotation.</title>
        <authorList>
            <consortium name="The Broad Institute Genomics Platform"/>
            <consortium name="The Broad Institute Genome Sequencing Center for Infectious Disease"/>
            <person name="Wu L."/>
            <person name="Ma J."/>
        </authorList>
    </citation>
    <scope>NUCLEOTIDE SEQUENCE [LARGE SCALE GENOMIC DNA]</scope>
    <source>
        <strain evidence="2 3">GX26</strain>
    </source>
</reference>
<evidence type="ECO:0000313" key="2">
    <source>
        <dbReference type="EMBL" id="MFC6954228.1"/>
    </source>
</evidence>